<dbReference type="AlphaFoldDB" id="A0A9D9NMK5"/>
<evidence type="ECO:0000259" key="2">
    <source>
        <dbReference type="Pfam" id="PF22740"/>
    </source>
</evidence>
<proteinExistence type="predicted"/>
<name>A0A9D9NMK5_9BACT</name>
<dbReference type="Pfam" id="PF22740">
    <property type="entry name" value="PapZ_C"/>
    <property type="match status" value="1"/>
</dbReference>
<sequence>MDNTVLSGLFRSFTGTMPEKVTMLPLSGGHRKYFRLSGNGFSAIGVSGTDLQENNAFCTMARHFRDKGINVPEIYAVSEDGMSYLQEDLGSVSLFDYVEEGRRKGVYEGDEKDMLLKAVAGLPALQYGETDLPEACCRPGRFDGRMVMFDLNYFKYCFLKPVGTVFDEYRLQSDFESLCEDISSVPACTFMYRDFQSRNVMVKDGLPYYIDFQGGMTGPAHYDVASFVWQARAGYPAPLKMELINAYLEAVPGHLRPDPVDFHEKLRLFVLLRTLQVLGAYGFRGYYEGKEHFLKSIPAAFRNLDELLSAPFEAYPYLDKVLRLLSGAFARGEIRYMAEDGGTAVPESTQKAVCTPAPSTGKPVLTVSVYSFSYRKGIPEDRSGNGGGYVFDCRSIHNPGKYDRYKTLTGMDAPVVKFLEDDGEVSVFMDSVYRLVDAHVKRFLERGFTSLTVCFGCTGGQHRSVYCAESLARHLAGTPGVSVELVHRERGIVRTYPCI</sequence>
<dbReference type="InterPro" id="IPR002575">
    <property type="entry name" value="Aminoglycoside_PTrfase"/>
</dbReference>
<dbReference type="GO" id="GO:0005524">
    <property type="term" value="F:ATP binding"/>
    <property type="evidence" value="ECO:0007669"/>
    <property type="project" value="InterPro"/>
</dbReference>
<feature type="domain" description="Aminoglycoside phosphotransferase" evidence="1">
    <location>
        <begin position="59"/>
        <end position="253"/>
    </location>
</feature>
<feature type="domain" description="RapZ C-terminal" evidence="2">
    <location>
        <begin position="366"/>
        <end position="489"/>
    </location>
</feature>
<dbReference type="Gene3D" id="3.90.1200.10">
    <property type="match status" value="1"/>
</dbReference>
<comment type="caution">
    <text evidence="3">The sequence shown here is derived from an EMBL/GenBank/DDBJ whole genome shotgun (WGS) entry which is preliminary data.</text>
</comment>
<dbReference type="Pfam" id="PF01636">
    <property type="entry name" value="APH"/>
    <property type="match status" value="1"/>
</dbReference>
<reference evidence="3" key="2">
    <citation type="journal article" date="2021" name="PeerJ">
        <title>Extensive microbial diversity within the chicken gut microbiome revealed by metagenomics and culture.</title>
        <authorList>
            <person name="Gilroy R."/>
            <person name="Ravi A."/>
            <person name="Getino M."/>
            <person name="Pursley I."/>
            <person name="Horton D.L."/>
            <person name="Alikhan N.F."/>
            <person name="Baker D."/>
            <person name="Gharbi K."/>
            <person name="Hall N."/>
            <person name="Watson M."/>
            <person name="Adriaenssens E.M."/>
            <person name="Foster-Nyarko E."/>
            <person name="Jarju S."/>
            <person name="Secka A."/>
            <person name="Antonio M."/>
            <person name="Oren A."/>
            <person name="Chaudhuri R.R."/>
            <person name="La Ragione R."/>
            <person name="Hildebrand F."/>
            <person name="Pallen M.J."/>
        </authorList>
    </citation>
    <scope>NUCLEOTIDE SEQUENCE</scope>
    <source>
        <strain evidence="3">2478</strain>
    </source>
</reference>
<accession>A0A9D9NMK5</accession>
<dbReference type="InterPro" id="IPR005337">
    <property type="entry name" value="RapZ-like"/>
</dbReference>
<dbReference type="PANTHER" id="PTHR30448">
    <property type="entry name" value="RNASE ADAPTER PROTEIN RAPZ"/>
    <property type="match status" value="1"/>
</dbReference>
<reference evidence="3" key="1">
    <citation type="submission" date="2020-10" db="EMBL/GenBank/DDBJ databases">
        <authorList>
            <person name="Gilroy R."/>
        </authorList>
    </citation>
    <scope>NUCLEOTIDE SEQUENCE</scope>
    <source>
        <strain evidence="3">2478</strain>
    </source>
</reference>
<evidence type="ECO:0000313" key="4">
    <source>
        <dbReference type="Proteomes" id="UP000823771"/>
    </source>
</evidence>
<gene>
    <name evidence="3" type="ORF">IAB80_08940</name>
</gene>
<dbReference type="InterPro" id="IPR011009">
    <property type="entry name" value="Kinase-like_dom_sf"/>
</dbReference>
<dbReference type="SUPFAM" id="SSF56112">
    <property type="entry name" value="Protein kinase-like (PK-like)"/>
    <property type="match status" value="1"/>
</dbReference>
<evidence type="ECO:0000259" key="1">
    <source>
        <dbReference type="Pfam" id="PF01636"/>
    </source>
</evidence>
<protein>
    <submittedName>
        <fullName evidence="3">Phosphotransferase</fullName>
    </submittedName>
</protein>
<dbReference type="PANTHER" id="PTHR30448:SF0">
    <property type="entry name" value="RNASE ADAPTER PROTEIN RAPZ"/>
    <property type="match status" value="1"/>
</dbReference>
<dbReference type="EMBL" id="JADILZ010000084">
    <property type="protein sequence ID" value="MBO8478996.1"/>
    <property type="molecule type" value="Genomic_DNA"/>
</dbReference>
<dbReference type="Gene3D" id="3.30.200.20">
    <property type="entry name" value="Phosphorylase Kinase, domain 1"/>
    <property type="match status" value="1"/>
</dbReference>
<organism evidence="3 4">
    <name type="scientific">Candidatus Cryptobacteroides excrementipullorum</name>
    <dbReference type="NCBI Taxonomy" id="2840761"/>
    <lineage>
        <taxon>Bacteria</taxon>
        <taxon>Pseudomonadati</taxon>
        <taxon>Bacteroidota</taxon>
        <taxon>Bacteroidia</taxon>
        <taxon>Bacteroidales</taxon>
        <taxon>Candidatus Cryptobacteroides</taxon>
    </lineage>
</organism>
<dbReference type="InterPro" id="IPR053931">
    <property type="entry name" value="RapZ_C"/>
</dbReference>
<evidence type="ECO:0000313" key="3">
    <source>
        <dbReference type="EMBL" id="MBO8478996.1"/>
    </source>
</evidence>
<dbReference type="Proteomes" id="UP000823771">
    <property type="component" value="Unassembled WGS sequence"/>
</dbReference>